<dbReference type="EMBL" id="AP012167">
    <property type="protein sequence ID" value="BAN07708.1"/>
    <property type="molecule type" value="Genomic_DNA"/>
</dbReference>
<dbReference type="KEGG" id="lbk:LVISKB_2073"/>
<reference evidence="1 2" key="1">
    <citation type="journal article" date="2013" name="PLoS ONE">
        <title>Genomic Analysis by Deep Sequencing of the Probiotic Lactobacillus brevis KB290 Harboring Nine Plasmids Reveals Genomic Stability.</title>
        <authorList>
            <person name="Fukao M."/>
            <person name="Oshima K."/>
            <person name="Morita H."/>
            <person name="Toh H."/>
            <person name="Suda W."/>
            <person name="Kim S.W."/>
            <person name="Suzuki S."/>
            <person name="Yakabe T."/>
            <person name="Hattori M."/>
            <person name="Yajima N."/>
        </authorList>
    </citation>
    <scope>NUCLEOTIDE SEQUENCE [LARGE SCALE GENOMIC DNA]</scope>
    <source>
        <strain evidence="1 2">KB290</strain>
    </source>
</reference>
<evidence type="ECO:0000313" key="1">
    <source>
        <dbReference type="EMBL" id="BAN07708.1"/>
    </source>
</evidence>
<sequence>MANHLLITIHERSFTMQTNWQKTTITFILGTDDQPAKITLQHAIATPDAKQVAAFGGYLAGLTGLPFRTALVATHNAVA</sequence>
<evidence type="ECO:0008006" key="3">
    <source>
        <dbReference type="Google" id="ProtNLM"/>
    </source>
</evidence>
<dbReference type="AlphaFoldDB" id="M5AFX6"/>
<accession>M5AFX6</accession>
<name>M5AFX6_LEVBR</name>
<dbReference type="HOGENOM" id="CLU_2862051_0_0_9"/>
<dbReference type="PATRIC" id="fig|1001583.3.peg.2057"/>
<protein>
    <recommendedName>
        <fullName evidence="3">DUF1659 domain-containing protein</fullName>
    </recommendedName>
</protein>
<evidence type="ECO:0000313" key="2">
    <source>
        <dbReference type="Proteomes" id="UP000012042"/>
    </source>
</evidence>
<organism evidence="1 2">
    <name type="scientific">Levilactobacillus brevis KB290</name>
    <dbReference type="NCBI Taxonomy" id="1001583"/>
    <lineage>
        <taxon>Bacteria</taxon>
        <taxon>Bacillati</taxon>
        <taxon>Bacillota</taxon>
        <taxon>Bacilli</taxon>
        <taxon>Lactobacillales</taxon>
        <taxon>Lactobacillaceae</taxon>
        <taxon>Levilactobacillus</taxon>
    </lineage>
</organism>
<dbReference type="Proteomes" id="UP000012042">
    <property type="component" value="Chromosome"/>
</dbReference>
<gene>
    <name evidence="1" type="ORF">LVISKB_2073</name>
</gene>
<proteinExistence type="predicted"/>